<dbReference type="GO" id="GO:0016509">
    <property type="term" value="F:long-chain (3S)-3-hydroxyacyl-CoA dehydrogenase (NAD+) activity"/>
    <property type="evidence" value="ECO:0007669"/>
    <property type="project" value="TreeGrafter"/>
</dbReference>
<dbReference type="CDD" id="cd06558">
    <property type="entry name" value="crotonase-like"/>
    <property type="match status" value="1"/>
</dbReference>
<dbReference type="PANTHER" id="PTHR43612:SF3">
    <property type="entry name" value="TRIFUNCTIONAL ENZYME SUBUNIT ALPHA, MITOCHONDRIAL"/>
    <property type="match status" value="1"/>
</dbReference>
<dbReference type="InterPro" id="IPR006108">
    <property type="entry name" value="3HC_DH_C"/>
</dbReference>
<reference evidence="16 17" key="1">
    <citation type="submission" date="2019-06" db="EMBL/GenBank/DDBJ databases">
        <authorList>
            <person name="Rodrigo-Torres L."/>
            <person name="Arahal R. D."/>
            <person name="Lucena T."/>
        </authorList>
    </citation>
    <scope>NUCLEOTIDE SEQUENCE [LARGE SCALE GENOMIC DNA]</scope>
    <source>
        <strain evidence="16 17">SW08-7</strain>
    </source>
</reference>
<evidence type="ECO:0000256" key="12">
    <source>
        <dbReference type="ARBA" id="ARBA00049556"/>
    </source>
</evidence>
<dbReference type="PROSITE" id="PS00067">
    <property type="entry name" value="3HCDH"/>
    <property type="match status" value="1"/>
</dbReference>
<organism evidence="16 17">
    <name type="scientific">Methylobacterium dankookense</name>
    <dbReference type="NCBI Taxonomy" id="560405"/>
    <lineage>
        <taxon>Bacteria</taxon>
        <taxon>Pseudomonadati</taxon>
        <taxon>Pseudomonadota</taxon>
        <taxon>Alphaproteobacteria</taxon>
        <taxon>Hyphomicrobiales</taxon>
        <taxon>Methylobacteriaceae</taxon>
        <taxon>Methylobacterium</taxon>
    </lineage>
</organism>
<keyword evidence="8" id="KW-0520">NAD</keyword>
<evidence type="ECO:0000256" key="5">
    <source>
        <dbReference type="ARBA" id="ARBA00022832"/>
    </source>
</evidence>
<dbReference type="InterPro" id="IPR001753">
    <property type="entry name" value="Enoyl-CoA_hydra/iso"/>
</dbReference>
<evidence type="ECO:0000313" key="15">
    <source>
        <dbReference type="EMBL" id="GJD59259.1"/>
    </source>
</evidence>
<dbReference type="Gene3D" id="3.90.226.10">
    <property type="entry name" value="2-enoyl-CoA Hydratase, Chain A, domain 1"/>
    <property type="match status" value="1"/>
</dbReference>
<evidence type="ECO:0000256" key="10">
    <source>
        <dbReference type="ARBA" id="ARBA00023239"/>
    </source>
</evidence>
<evidence type="ECO:0000256" key="1">
    <source>
        <dbReference type="ARBA" id="ARBA00005005"/>
    </source>
</evidence>
<name>A0A564G532_9HYPH</name>
<evidence type="ECO:0000313" key="16">
    <source>
        <dbReference type="EMBL" id="VUF15609.1"/>
    </source>
</evidence>
<sequence>MTDLKNFRFETDADGIALATWDMPGRSMNVITEAVMDELSQIVETVAGDAGIKGCVITSGKDNFSGGADLTMLQGLGRAYEELKATEGEEAAMVRFFEESRRLSLLFRRLETCGKPFAAAISGICLGGAFELALACHHRIASDDPKTRVGLPEIKVGLFPGGGGTQRVARLMQTGDALQMLFKGEQIRPLMARNMGLVHAVAPKDEIVAQAKAWIAAGGSAVAPWDVPKFKAPSGKVYSPAGMMIWPPANAIYRRETHDNYPAAKAILASVYEGLQLPMDLALKVESRYFAKILRTSEAQAMIRTLFISMGELNKGARRPKDVPPTDLKRVGVVGAGFMGAGVAYVSANAGLEVVLIDQTEQAAEKGKAYAHSLITGQINKGRAKTADRDALLARIHTSTDYAALKECDLVIEAVFEDPRVKAEVIRNVEAAIRPDAIFASNTSTLPITGLAKASARPDQFVGIHFFSPVEKMMLVEIIKGEATGDRAIATALDYVRLIKKTPIVVNDSRGFFANRCVTAYILEGHKMLLEGVPPAMIENAGKMAGMPVGPLSLNDEVALDLGLKIAKATEAQLGPDAIDHGQKQLLVELVENQGRLGRKNRKGFYDYPEGAPKRLWPGLKDLQPARLDPDSLDIEELKYRLLVVQALEAARTVGEGVITDPREADVGSILGFGFAPFTGGALSYIDFMGAAAFVELAQALEAHHGPRFSVPDNLLAMARDGGTFYGAAQRQAA</sequence>
<dbReference type="InterPro" id="IPR006176">
    <property type="entry name" value="3-OHacyl-CoA_DH_NAD-bd"/>
</dbReference>
<dbReference type="Gene3D" id="1.10.1040.50">
    <property type="match status" value="1"/>
</dbReference>
<dbReference type="GO" id="GO:0070403">
    <property type="term" value="F:NAD+ binding"/>
    <property type="evidence" value="ECO:0007669"/>
    <property type="project" value="InterPro"/>
</dbReference>
<protein>
    <recommendedName>
        <fullName evidence="4">enoyl-CoA hydratase</fullName>
        <ecNumber evidence="4">4.2.1.17</ecNumber>
    </recommendedName>
</protein>
<dbReference type="EMBL" id="CABFVH010000062">
    <property type="protein sequence ID" value="VUF15609.1"/>
    <property type="molecule type" value="Genomic_DNA"/>
</dbReference>
<dbReference type="Pfam" id="PF00725">
    <property type="entry name" value="3HCDH"/>
    <property type="match status" value="1"/>
</dbReference>
<keyword evidence="6" id="KW-0442">Lipid degradation</keyword>
<evidence type="ECO:0000259" key="14">
    <source>
        <dbReference type="Pfam" id="PF02737"/>
    </source>
</evidence>
<dbReference type="InterPro" id="IPR050136">
    <property type="entry name" value="FA_oxidation_alpha_subunit"/>
</dbReference>
<evidence type="ECO:0000259" key="13">
    <source>
        <dbReference type="Pfam" id="PF00725"/>
    </source>
</evidence>
<dbReference type="EC" id="4.2.1.17" evidence="4"/>
<evidence type="ECO:0000256" key="11">
    <source>
        <dbReference type="ARBA" id="ARBA00023268"/>
    </source>
</evidence>
<dbReference type="GO" id="GO:0006635">
    <property type="term" value="P:fatty acid beta-oxidation"/>
    <property type="evidence" value="ECO:0007669"/>
    <property type="project" value="UniProtKB-UniPathway"/>
</dbReference>
<accession>A0A564G532</accession>
<evidence type="ECO:0000256" key="8">
    <source>
        <dbReference type="ARBA" id="ARBA00023027"/>
    </source>
</evidence>
<dbReference type="RefSeq" id="WP_144768349.1">
    <property type="nucleotide sequence ID" value="NZ_BPQI01000198.1"/>
</dbReference>
<dbReference type="InterPro" id="IPR008927">
    <property type="entry name" value="6-PGluconate_DH-like_C_sf"/>
</dbReference>
<evidence type="ECO:0000313" key="17">
    <source>
        <dbReference type="Proteomes" id="UP000401717"/>
    </source>
</evidence>
<keyword evidence="7" id="KW-0560">Oxidoreductase</keyword>
<evidence type="ECO:0000256" key="6">
    <source>
        <dbReference type="ARBA" id="ARBA00022963"/>
    </source>
</evidence>
<evidence type="ECO:0000256" key="2">
    <source>
        <dbReference type="ARBA" id="ARBA00007005"/>
    </source>
</evidence>
<comment type="similarity">
    <text evidence="2">In the central section; belongs to the 3-hydroxyacyl-CoA dehydrogenase family.</text>
</comment>
<dbReference type="SUPFAM" id="SSF52096">
    <property type="entry name" value="ClpP/crotonase"/>
    <property type="match status" value="1"/>
</dbReference>
<dbReference type="Proteomes" id="UP000401717">
    <property type="component" value="Unassembled WGS sequence"/>
</dbReference>
<reference evidence="15" key="3">
    <citation type="submission" date="2021-08" db="EMBL/GenBank/DDBJ databases">
        <authorList>
            <person name="Tani A."/>
            <person name="Ola A."/>
            <person name="Ogura Y."/>
            <person name="Katsura K."/>
            <person name="Hayashi T."/>
        </authorList>
    </citation>
    <scope>NUCLEOTIDE SEQUENCE</scope>
    <source>
        <strain evidence="15">DSM 22415</strain>
    </source>
</reference>
<dbReference type="PANTHER" id="PTHR43612">
    <property type="entry name" value="TRIFUNCTIONAL ENZYME SUBUNIT ALPHA"/>
    <property type="match status" value="1"/>
</dbReference>
<reference evidence="15" key="2">
    <citation type="journal article" date="2021" name="Front. Microbiol.">
        <title>Comprehensive Comparative Genomics and Phenotyping of Methylobacterium Species.</title>
        <authorList>
            <person name="Alessa O."/>
            <person name="Ogura Y."/>
            <person name="Fujitani Y."/>
            <person name="Takami H."/>
            <person name="Hayashi T."/>
            <person name="Sahin N."/>
            <person name="Tani A."/>
        </authorList>
    </citation>
    <scope>NUCLEOTIDE SEQUENCE</scope>
    <source>
        <strain evidence="15">DSM 22415</strain>
    </source>
</reference>
<comment type="catalytic activity">
    <reaction evidence="12">
        <text>a (3S)-3-hydroxyacyl-CoA + NAD(+) = a 3-oxoacyl-CoA + NADH + H(+)</text>
        <dbReference type="Rhea" id="RHEA:22432"/>
        <dbReference type="ChEBI" id="CHEBI:15378"/>
        <dbReference type="ChEBI" id="CHEBI:57318"/>
        <dbReference type="ChEBI" id="CHEBI:57540"/>
        <dbReference type="ChEBI" id="CHEBI:57945"/>
        <dbReference type="ChEBI" id="CHEBI:90726"/>
        <dbReference type="EC" id="1.1.1.35"/>
    </reaction>
</comment>
<dbReference type="Proteomes" id="UP001055303">
    <property type="component" value="Unassembled WGS sequence"/>
</dbReference>
<dbReference type="GO" id="GO:0004300">
    <property type="term" value="F:enoyl-CoA hydratase activity"/>
    <property type="evidence" value="ECO:0007669"/>
    <property type="project" value="UniProtKB-EC"/>
</dbReference>
<comment type="similarity">
    <text evidence="3">In the N-terminal section; belongs to the enoyl-CoA hydratase/isomerase family.</text>
</comment>
<dbReference type="OrthoDB" id="9771883at2"/>
<evidence type="ECO:0000256" key="9">
    <source>
        <dbReference type="ARBA" id="ARBA00023098"/>
    </source>
</evidence>
<dbReference type="Pfam" id="PF00378">
    <property type="entry name" value="ECH_1"/>
    <property type="match status" value="1"/>
</dbReference>
<dbReference type="Gene3D" id="3.40.50.720">
    <property type="entry name" value="NAD(P)-binding Rossmann-like Domain"/>
    <property type="match status" value="1"/>
</dbReference>
<dbReference type="InterPro" id="IPR029045">
    <property type="entry name" value="ClpP/crotonase-like_dom_sf"/>
</dbReference>
<dbReference type="InterPro" id="IPR036291">
    <property type="entry name" value="NAD(P)-bd_dom_sf"/>
</dbReference>
<feature type="domain" description="3-hydroxyacyl-CoA dehydrogenase NAD binding" evidence="14">
    <location>
        <begin position="331"/>
        <end position="508"/>
    </location>
</feature>
<dbReference type="FunFam" id="3.40.50.720:FF:000009">
    <property type="entry name" value="Fatty oxidation complex, alpha subunit"/>
    <property type="match status" value="1"/>
</dbReference>
<dbReference type="EMBL" id="BPQI01000198">
    <property type="protein sequence ID" value="GJD59259.1"/>
    <property type="molecule type" value="Genomic_DNA"/>
</dbReference>
<evidence type="ECO:0000313" key="18">
    <source>
        <dbReference type="Proteomes" id="UP001055303"/>
    </source>
</evidence>
<dbReference type="UniPathway" id="UPA00659"/>
<proteinExistence type="inferred from homology"/>
<gene>
    <name evidence="16" type="primary">fadJ_2</name>
    <name evidence="15" type="ORF">IFDJLNFL_5186</name>
    <name evidence="16" type="ORF">MTDSW087_05352</name>
</gene>
<keyword evidence="9" id="KW-0443">Lipid metabolism</keyword>
<comment type="pathway">
    <text evidence="1">Lipid metabolism; fatty acid beta-oxidation.</text>
</comment>
<dbReference type="SUPFAM" id="SSF48179">
    <property type="entry name" value="6-phosphogluconate dehydrogenase C-terminal domain-like"/>
    <property type="match status" value="2"/>
</dbReference>
<keyword evidence="18" id="KW-1185">Reference proteome</keyword>
<evidence type="ECO:0000256" key="7">
    <source>
        <dbReference type="ARBA" id="ARBA00023002"/>
    </source>
</evidence>
<dbReference type="AlphaFoldDB" id="A0A564G532"/>
<dbReference type="InterPro" id="IPR006180">
    <property type="entry name" value="3-OHacyl-CoA_DH_CS"/>
</dbReference>
<dbReference type="SUPFAM" id="SSF51735">
    <property type="entry name" value="NAD(P)-binding Rossmann-fold domains"/>
    <property type="match status" value="1"/>
</dbReference>
<feature type="domain" description="3-hydroxyacyl-CoA dehydrogenase C-terminal" evidence="13">
    <location>
        <begin position="511"/>
        <end position="608"/>
    </location>
</feature>
<dbReference type="Pfam" id="PF02737">
    <property type="entry name" value="3HCDH_N"/>
    <property type="match status" value="1"/>
</dbReference>
<keyword evidence="5" id="KW-0276">Fatty acid metabolism</keyword>
<evidence type="ECO:0000256" key="4">
    <source>
        <dbReference type="ARBA" id="ARBA00012076"/>
    </source>
</evidence>
<keyword evidence="11" id="KW-0511">Multifunctional enzyme</keyword>
<keyword evidence="10" id="KW-0456">Lyase</keyword>
<evidence type="ECO:0000256" key="3">
    <source>
        <dbReference type="ARBA" id="ARBA00008750"/>
    </source>
</evidence>